<accession>A0AAD9WRX1</accession>
<organism evidence="1 2">
    <name type="scientific">Dipteronia dyeriana</name>
    <dbReference type="NCBI Taxonomy" id="168575"/>
    <lineage>
        <taxon>Eukaryota</taxon>
        <taxon>Viridiplantae</taxon>
        <taxon>Streptophyta</taxon>
        <taxon>Embryophyta</taxon>
        <taxon>Tracheophyta</taxon>
        <taxon>Spermatophyta</taxon>
        <taxon>Magnoliopsida</taxon>
        <taxon>eudicotyledons</taxon>
        <taxon>Gunneridae</taxon>
        <taxon>Pentapetalae</taxon>
        <taxon>rosids</taxon>
        <taxon>malvids</taxon>
        <taxon>Sapindales</taxon>
        <taxon>Sapindaceae</taxon>
        <taxon>Hippocastanoideae</taxon>
        <taxon>Acereae</taxon>
        <taxon>Dipteronia</taxon>
    </lineage>
</organism>
<comment type="caution">
    <text evidence="1">The sequence shown here is derived from an EMBL/GenBank/DDBJ whole genome shotgun (WGS) entry which is preliminary data.</text>
</comment>
<proteinExistence type="predicted"/>
<evidence type="ECO:0000313" key="1">
    <source>
        <dbReference type="EMBL" id="KAK2641176.1"/>
    </source>
</evidence>
<evidence type="ECO:0000313" key="2">
    <source>
        <dbReference type="Proteomes" id="UP001280121"/>
    </source>
</evidence>
<dbReference type="Proteomes" id="UP001280121">
    <property type="component" value="Unassembled WGS sequence"/>
</dbReference>
<sequence>MNSSISINSSINKEYVGGERALLLDRGGGRKRIDASANGVVTDLEHGDVVPAVNVGFSRVLALQKFGGKIIDIVSGDRDTHEQRAEALNAY</sequence>
<reference evidence="1" key="1">
    <citation type="journal article" date="2023" name="Plant J.">
        <title>Genome sequences and population genomics provide insights into the demographic history, inbreeding, and mutation load of two 'living fossil' tree species of Dipteronia.</title>
        <authorList>
            <person name="Feng Y."/>
            <person name="Comes H.P."/>
            <person name="Chen J."/>
            <person name="Zhu S."/>
            <person name="Lu R."/>
            <person name="Zhang X."/>
            <person name="Li P."/>
            <person name="Qiu J."/>
            <person name="Olsen K.M."/>
            <person name="Qiu Y."/>
        </authorList>
    </citation>
    <scope>NUCLEOTIDE SEQUENCE</scope>
    <source>
        <strain evidence="1">KIB01</strain>
    </source>
</reference>
<name>A0AAD9WRX1_9ROSI</name>
<dbReference type="EMBL" id="JANJYI010000007">
    <property type="protein sequence ID" value="KAK2641176.1"/>
    <property type="molecule type" value="Genomic_DNA"/>
</dbReference>
<keyword evidence="2" id="KW-1185">Reference proteome</keyword>
<dbReference type="AlphaFoldDB" id="A0AAD9WRX1"/>
<gene>
    <name evidence="1" type="ORF">Ddye_022939</name>
</gene>
<protein>
    <submittedName>
        <fullName evidence="1">Uncharacterized protein</fullName>
    </submittedName>
</protein>